<accession>A0A1G1WMM3</accession>
<sequence length="644" mass="69689">MEKSLSLQIKLSQGPKAIGAESLSRVNEDIAGSGLGEKGTLAFLITLKSSEEKTDLTDLINETANSFEEKYLSSRQGTILKSLEEALTQVKSEIDREGDLDFEIISAVVWGPVLYVGRIGEGKIWLWRAGGAKAINFNFVASGMLGDGETVCLGNLAFESSTNAEQLSLILGRDSLEEVKKKLQEVQINVAGASCVLIRVDLKEATPPAEPISFVDTDVKPRVFQHSVGALVNSLAAKGKSLLDFLVEKAKPLLEKLRPAAAKAFVAVIEPWRKRVPGELHDEKKRKRTKIIQVGIVLGVLLVVSVSLSTIKAKDAAQKKQTEKILTQIKAKLEAARSSLATNPQSAASSLVEASNLFDRAKKEAIKNPDLTRLEAELNQLLAENKHFYQATSLAVLAELDKDNLKADLISLVGDSLIGLDRGKSQLFTTELLKGKTTTLTTAIEGGQNLSGEVSLAHVTSKDSAWRFDAVSRSLTKVLSGETSWGLSGDIASYNGNLYVLDTAKGEVWKHVTSTAGLGSAHSYFTSDKPDLAGATSIAVDGSVWIGTKQGAIFQFLGGKKQEFRLRGAPEKLAINKIFTNADTNSLYLLDSAASRIVVFDKSGGYLASYEDQALKDSISFSVKEKEKTVYFSVGNKIYQFKIR</sequence>
<dbReference type="EMBL" id="MHCZ01000045">
    <property type="protein sequence ID" value="OGY28949.1"/>
    <property type="molecule type" value="Genomic_DNA"/>
</dbReference>
<dbReference type="AlphaFoldDB" id="A0A1G1WMM3"/>
<dbReference type="Proteomes" id="UP000178068">
    <property type="component" value="Unassembled WGS sequence"/>
</dbReference>
<reference evidence="1 2" key="1">
    <citation type="journal article" date="2016" name="Nat. Commun.">
        <title>Thousands of microbial genomes shed light on interconnected biogeochemical processes in an aquifer system.</title>
        <authorList>
            <person name="Anantharaman K."/>
            <person name="Brown C.T."/>
            <person name="Hug L.A."/>
            <person name="Sharon I."/>
            <person name="Castelle C.J."/>
            <person name="Probst A.J."/>
            <person name="Thomas B.C."/>
            <person name="Singh A."/>
            <person name="Wilkins M.J."/>
            <person name="Karaoz U."/>
            <person name="Brodie E.L."/>
            <person name="Williams K.H."/>
            <person name="Hubbard S.S."/>
            <person name="Banfield J.F."/>
        </authorList>
    </citation>
    <scope>NUCLEOTIDE SEQUENCE [LARGE SCALE GENOMIC DNA]</scope>
</reference>
<organism evidence="1 2">
    <name type="scientific">Candidatus Woykebacteria bacterium RIFCSPHIGHO2_12_FULL_45_10</name>
    <dbReference type="NCBI Taxonomy" id="1802603"/>
    <lineage>
        <taxon>Bacteria</taxon>
        <taxon>Candidatus Woykeibacteriota</taxon>
    </lineage>
</organism>
<proteinExistence type="predicted"/>
<dbReference type="STRING" id="1802603.A3F35_02410"/>
<protein>
    <submittedName>
        <fullName evidence="1">Uncharacterized protein</fullName>
    </submittedName>
</protein>
<evidence type="ECO:0000313" key="1">
    <source>
        <dbReference type="EMBL" id="OGY28949.1"/>
    </source>
</evidence>
<gene>
    <name evidence="1" type="ORF">A3F35_02410</name>
</gene>
<evidence type="ECO:0000313" key="2">
    <source>
        <dbReference type="Proteomes" id="UP000178068"/>
    </source>
</evidence>
<dbReference type="SUPFAM" id="SSF63825">
    <property type="entry name" value="YWTD domain"/>
    <property type="match status" value="1"/>
</dbReference>
<name>A0A1G1WMM3_9BACT</name>
<comment type="caution">
    <text evidence="1">The sequence shown here is derived from an EMBL/GenBank/DDBJ whole genome shotgun (WGS) entry which is preliminary data.</text>
</comment>